<evidence type="ECO:0000313" key="2">
    <source>
        <dbReference type="EMBL" id="RZF48457.1"/>
    </source>
</evidence>
<feature type="compositionally biased region" description="Basic residues" evidence="1">
    <location>
        <begin position="1526"/>
        <end position="1543"/>
    </location>
</feature>
<feature type="region of interest" description="Disordered" evidence="1">
    <location>
        <begin position="203"/>
        <end position="222"/>
    </location>
</feature>
<feature type="compositionally biased region" description="Basic and acidic residues" evidence="1">
    <location>
        <begin position="1514"/>
        <end position="1525"/>
    </location>
</feature>
<reference evidence="2 3" key="1">
    <citation type="journal article" date="2017" name="Gigascience">
        <title>Genome sequence of the small brown planthopper, Laodelphax striatellus.</title>
        <authorList>
            <person name="Zhu J."/>
            <person name="Jiang F."/>
            <person name="Wang X."/>
            <person name="Yang P."/>
            <person name="Bao Y."/>
            <person name="Zhao W."/>
            <person name="Wang W."/>
            <person name="Lu H."/>
            <person name="Wang Q."/>
            <person name="Cui N."/>
            <person name="Li J."/>
            <person name="Chen X."/>
            <person name="Luo L."/>
            <person name="Yu J."/>
            <person name="Kang L."/>
            <person name="Cui F."/>
        </authorList>
    </citation>
    <scope>NUCLEOTIDE SEQUENCE [LARGE SCALE GENOMIC DNA]</scope>
    <source>
        <strain evidence="2">Lst14</strain>
    </source>
</reference>
<feature type="region of interest" description="Disordered" evidence="1">
    <location>
        <begin position="547"/>
        <end position="567"/>
    </location>
</feature>
<feature type="compositionally biased region" description="Basic and acidic residues" evidence="1">
    <location>
        <begin position="803"/>
        <end position="823"/>
    </location>
</feature>
<feature type="region of interest" description="Disordered" evidence="1">
    <location>
        <begin position="303"/>
        <end position="327"/>
    </location>
</feature>
<organism evidence="2 3">
    <name type="scientific">Laodelphax striatellus</name>
    <name type="common">Small brown planthopper</name>
    <name type="synonym">Delphax striatella</name>
    <dbReference type="NCBI Taxonomy" id="195883"/>
    <lineage>
        <taxon>Eukaryota</taxon>
        <taxon>Metazoa</taxon>
        <taxon>Ecdysozoa</taxon>
        <taxon>Arthropoda</taxon>
        <taxon>Hexapoda</taxon>
        <taxon>Insecta</taxon>
        <taxon>Pterygota</taxon>
        <taxon>Neoptera</taxon>
        <taxon>Paraneoptera</taxon>
        <taxon>Hemiptera</taxon>
        <taxon>Auchenorrhyncha</taxon>
        <taxon>Fulgoroidea</taxon>
        <taxon>Delphacidae</taxon>
        <taxon>Criomorphinae</taxon>
        <taxon>Laodelphax</taxon>
    </lineage>
</organism>
<feature type="compositionally biased region" description="Polar residues" evidence="1">
    <location>
        <begin position="1381"/>
        <end position="1390"/>
    </location>
</feature>
<protein>
    <submittedName>
        <fullName evidence="2">Uncharacterized protein</fullName>
    </submittedName>
</protein>
<sequence length="1554" mass="173794">MWIMCEFGCGYVEGGASVKRLPRPASGGVVECEDSKTTTESVMQNLVDAVAERVGAAISRPASQPTPDVGIDCQVSTSSSRDRSSSSSSRRSKSKSERKSKKSSSSSSRRRSTSSSSACSDASRKRRKKHKRHHHHHHHHHDDTDIPAIPSPRVNPIFLWVKQDDTRIVEVHCADYDRRNRIRLTKTAQGWRAIPRTERLLSTCAPNPQTSPKQTKDDELPASQQEKCAVLVEKTNNDCDRTDNSRDVVVTDNDEEEDEDNIALVKLKKREKTTLASNNNNNKTTVCHSAPSVILHRLQNENLPSSPIRHQSSPKQSPAKRPKGDPLDVYTFVDTPKTDLVVENDDDSIEEIVDANQAADKEDNVDGNVDSGVDVKDNDVDVDMNNDTIEDNDNVDNNIDVNVNNKIDDSAVKFDVDVDDKVDESIEVDVNDNKSQHSPEAVISSDSENTCVEPVTSDVKDNIDISNQSNSDCDPENLQKPLLETSTKDLFVSESAGGEEDEKFKKLNAAPGEDDFVPTETDNKFGVGKYSKEEQLAVEECLKDATKMQEDVDDDDDDETSAEEETKKIERIIEELEDMDVEEMSTQKHNNLDIDAHNKGDSFFSSFEQEMKEFVSRGLGEQEKASNEPNNADNTFTSHSNNNEDNVNIQEFNQEDLNTAERVQDVMNVDEIHPSVTELEEKLSSHETPINVEVCDNKESSQSNKEKEKDNDKTAEENAVKLSDVKDLEDHLFEDMIEEVIDEEEESTNKKPAITNHYVPSSVTDEDEIEGDESFEDNSEDSDKEINTEPVDEGPINLVISNKKKEQPKEDDIVNDGKSDQKNDSIVGYSLLKSLNLPEGTTIQQTDAPTNRATPMQIQQNKNKFLQAILSCNKTPLEKKPETEEPLNLVPSRRPTPVSSEPPAKRQKTEDINLKAILNRKKEKCSNEPNNNVISDNNKLQSSTLIAQSKQNTQGKNNTSRLLELLTEPESSNDPLAQLKDVLSDPDLQVPDPLLVPRARLAALVANPAREIPRLLSKKSETPTYTKPILDPDPEILVVSIAHLQKLMQPTCNKEEEKLRCQIMQQQLKQEQQLKQDQAALDAATFNQMLWLPYLSQLEAAAAVNYGNNQDVLAMLNLLFPGSHNNPYNFNASPLSPQANPFAGVPGYDYKSQMDLNLALWQEALAQAGGGAAAAATAASLANTANLSTKTATVNSLNNNNTLVNNNNIHPGMKAGHAYQETKYNPRMQQLYNTSKMTAARTSPISQSYQQQRHRERVSSAGGGVYGGGGIQSRPQMTSNSGGIPGYHPAASHMSSHHQQQQLQHQQQQRLYQQQMQRLDQQQQQMQNYAERARQTPVSEYQRQQTAAVYSSLYGNASSGGGRPHHNIIPKSEHLLDRLKSPTNVSTASKSSHKPPHHSLLHHEPPQLHHHHPATSTSSNPPAHHHHNPHHQLQQPGQQEKPPEKPKLKVKQHLVDPNLRPKLLKFEDQPPPEMIPPHPNTGVHPHLWHPLFSRRANPTPYREPFAISRTTTFKGEEGEESVKEKGGKKKNKKKTKRIKRRKRCKEDERCGKHW</sequence>
<feature type="compositionally biased region" description="Basic residues" evidence="1">
    <location>
        <begin position="124"/>
        <end position="140"/>
    </location>
</feature>
<proteinExistence type="predicted"/>
<feature type="region of interest" description="Disordered" evidence="1">
    <location>
        <begin position="1508"/>
        <end position="1554"/>
    </location>
</feature>
<feature type="region of interest" description="Disordered" evidence="1">
    <location>
        <begin position="431"/>
        <end position="479"/>
    </location>
</feature>
<evidence type="ECO:0000256" key="1">
    <source>
        <dbReference type="SAM" id="MobiDB-lite"/>
    </source>
</evidence>
<feature type="compositionally biased region" description="Polar residues" evidence="1">
    <location>
        <begin position="1273"/>
        <end position="1282"/>
    </location>
</feature>
<feature type="compositionally biased region" description="Basic and acidic residues" evidence="1">
    <location>
        <begin position="614"/>
        <end position="626"/>
    </location>
</feature>
<evidence type="ECO:0000313" key="3">
    <source>
        <dbReference type="Proteomes" id="UP000291343"/>
    </source>
</evidence>
<feature type="compositionally biased region" description="Polar residues" evidence="1">
    <location>
        <begin position="303"/>
        <end position="316"/>
    </location>
</feature>
<feature type="region of interest" description="Disordered" evidence="1">
    <location>
        <begin position="876"/>
        <end position="910"/>
    </location>
</feature>
<feature type="compositionally biased region" description="Polar residues" evidence="1">
    <location>
        <begin position="204"/>
        <end position="213"/>
    </location>
</feature>
<feature type="compositionally biased region" description="Low complexity" evidence="1">
    <location>
        <begin position="1297"/>
        <end position="1327"/>
    </location>
</feature>
<feature type="compositionally biased region" description="Basic and acidic residues" evidence="1">
    <location>
        <begin position="695"/>
        <end position="728"/>
    </location>
</feature>
<dbReference type="Proteomes" id="UP000291343">
    <property type="component" value="Unassembled WGS sequence"/>
</dbReference>
<feature type="region of interest" description="Disordered" evidence="1">
    <location>
        <begin position="671"/>
        <end position="728"/>
    </location>
</feature>
<feature type="compositionally biased region" description="Basic and acidic residues" evidence="1">
    <location>
        <begin position="1544"/>
        <end position="1554"/>
    </location>
</feature>
<feature type="region of interest" description="Disordered" evidence="1">
    <location>
        <begin position="614"/>
        <end position="655"/>
    </location>
</feature>
<feature type="compositionally biased region" description="Gly residues" evidence="1">
    <location>
        <begin position="1261"/>
        <end position="1271"/>
    </location>
</feature>
<comment type="caution">
    <text evidence="2">The sequence shown here is derived from an EMBL/GenBank/DDBJ whole genome shotgun (WGS) entry which is preliminary data.</text>
</comment>
<feature type="compositionally biased region" description="Acidic residues" evidence="1">
    <location>
        <begin position="764"/>
        <end position="783"/>
    </location>
</feature>
<feature type="region of interest" description="Disordered" evidence="1">
    <location>
        <begin position="58"/>
        <end position="150"/>
    </location>
</feature>
<feature type="compositionally biased region" description="Low complexity" evidence="1">
    <location>
        <begin position="1431"/>
        <end position="1440"/>
    </location>
</feature>
<name>A0A482XSA9_LAOST</name>
<accession>A0A482XSA9</accession>
<feature type="region of interest" description="Disordered" evidence="1">
    <location>
        <begin position="1379"/>
        <end position="1471"/>
    </location>
</feature>
<feature type="compositionally biased region" description="Acidic residues" evidence="1">
    <location>
        <begin position="551"/>
        <end position="563"/>
    </location>
</feature>
<gene>
    <name evidence="2" type="ORF">LSTR_LSTR009141</name>
</gene>
<feature type="compositionally biased region" description="Polar residues" evidence="1">
    <location>
        <begin position="627"/>
        <end position="655"/>
    </location>
</feature>
<feature type="region of interest" description="Disordered" evidence="1">
    <location>
        <begin position="742"/>
        <end position="824"/>
    </location>
</feature>
<keyword evidence="3" id="KW-1185">Reference proteome</keyword>
<feature type="compositionally biased region" description="Basic residues" evidence="1">
    <location>
        <begin position="1391"/>
        <end position="1400"/>
    </location>
</feature>
<feature type="compositionally biased region" description="Basic residues" evidence="1">
    <location>
        <begin position="90"/>
        <end position="112"/>
    </location>
</feature>
<dbReference type="OrthoDB" id="6619045at2759"/>
<dbReference type="EMBL" id="QKKF02002274">
    <property type="protein sequence ID" value="RZF48457.1"/>
    <property type="molecule type" value="Genomic_DNA"/>
</dbReference>
<dbReference type="InParanoid" id="A0A482XSA9"/>
<feature type="region of interest" description="Disordered" evidence="1">
    <location>
        <begin position="1259"/>
        <end position="1343"/>
    </location>
</feature>